<dbReference type="PANTHER" id="PTHR28243">
    <property type="entry name" value="AGL049CP"/>
    <property type="match status" value="1"/>
</dbReference>
<dbReference type="AlphaFoldDB" id="K9FQ05"/>
<organism evidence="3 4">
    <name type="scientific">Penicillium digitatum (strain PHI26 / CECT 20796)</name>
    <name type="common">Green mold</name>
    <dbReference type="NCBI Taxonomy" id="1170229"/>
    <lineage>
        <taxon>Eukaryota</taxon>
        <taxon>Fungi</taxon>
        <taxon>Dikarya</taxon>
        <taxon>Ascomycota</taxon>
        <taxon>Pezizomycotina</taxon>
        <taxon>Eurotiomycetes</taxon>
        <taxon>Eurotiomycetidae</taxon>
        <taxon>Eurotiales</taxon>
        <taxon>Aspergillaceae</taxon>
        <taxon>Penicillium</taxon>
    </lineage>
</organism>
<accession>K9FQ05</accession>
<dbReference type="InterPro" id="IPR012349">
    <property type="entry name" value="Split_barrel_FMN-bd"/>
</dbReference>
<reference evidence="4" key="1">
    <citation type="journal article" date="2012" name="BMC Genomics">
        <title>Genome sequence of the necrotrophic fungus Penicillium digitatum, the main postharvest pathogen of citrus.</title>
        <authorList>
            <person name="Marcet-Houben M."/>
            <person name="Ballester A.-R."/>
            <person name="de la Fuente B."/>
            <person name="Harries E."/>
            <person name="Marcos J.F."/>
            <person name="Gonzalez-Candelas L."/>
            <person name="Gabaldon T."/>
        </authorList>
    </citation>
    <scope>NUCLEOTIDE SEQUENCE [LARGE SCALE GENOMIC DNA]</scope>
    <source>
        <strain evidence="4">PHI26 / CECT 20796</strain>
    </source>
</reference>
<feature type="compositionally biased region" description="Low complexity" evidence="1">
    <location>
        <begin position="239"/>
        <end position="249"/>
    </location>
</feature>
<comment type="caution">
    <text evidence="3">The sequence shown here is derived from an EMBL/GenBank/DDBJ whole genome shotgun (WGS) entry which is preliminary data.</text>
</comment>
<feature type="compositionally biased region" description="Pro residues" evidence="1">
    <location>
        <begin position="224"/>
        <end position="238"/>
    </location>
</feature>
<feature type="region of interest" description="Disordered" evidence="1">
    <location>
        <begin position="214"/>
        <end position="309"/>
    </location>
</feature>
<dbReference type="OrthoDB" id="5394411at2759"/>
<evidence type="ECO:0000313" key="3">
    <source>
        <dbReference type="EMBL" id="EKV11770.1"/>
    </source>
</evidence>
<keyword evidence="4" id="KW-1185">Reference proteome</keyword>
<dbReference type="Pfam" id="PF12766">
    <property type="entry name" value="Pyridox_oxase_2"/>
    <property type="match status" value="1"/>
</dbReference>
<dbReference type="SUPFAM" id="SSF50475">
    <property type="entry name" value="FMN-binding split barrel"/>
    <property type="match status" value="1"/>
</dbReference>
<dbReference type="STRING" id="1170229.K9FQ05"/>
<feature type="domain" description="Pyridoxamine 5'-phosphate oxidase Alr4036 family FMN-binding" evidence="2">
    <location>
        <begin position="10"/>
        <end position="128"/>
    </location>
</feature>
<dbReference type="InterPro" id="IPR024624">
    <property type="entry name" value="Pyridox_Oxase_Alr4036_FMN-bd"/>
</dbReference>
<dbReference type="HOGENOM" id="CLU_737898_0_0_1"/>
<dbReference type="eggNOG" id="ENOG502S535">
    <property type="taxonomic scope" value="Eukaryota"/>
</dbReference>
<evidence type="ECO:0000313" key="4">
    <source>
        <dbReference type="Proteomes" id="UP000009882"/>
    </source>
</evidence>
<evidence type="ECO:0000256" key="1">
    <source>
        <dbReference type="SAM" id="MobiDB-lite"/>
    </source>
</evidence>
<dbReference type="Gene3D" id="2.30.110.10">
    <property type="entry name" value="Electron Transport, Fmn-binding Protein, Chain A"/>
    <property type="match status" value="1"/>
</dbReference>
<proteinExistence type="predicted"/>
<dbReference type="PANTHER" id="PTHR28243:SF1">
    <property type="entry name" value="PYRIDOXAMINE 5'-PHOSPHATE OXIDASE ALR4036 FAMILY FMN-BINDING DOMAIN-CONTAINING PROTEIN"/>
    <property type="match status" value="1"/>
</dbReference>
<dbReference type="InParanoid" id="K9FQ05"/>
<protein>
    <recommendedName>
        <fullName evidence="2">Pyridoxamine 5'-phosphate oxidase Alr4036 family FMN-binding domain-containing protein</fullName>
    </recommendedName>
</protein>
<dbReference type="Proteomes" id="UP000009882">
    <property type="component" value="Unassembled WGS sequence"/>
</dbReference>
<dbReference type="EMBL" id="AKCT01000196">
    <property type="protein sequence ID" value="EKV11770.1"/>
    <property type="molecule type" value="Genomic_DNA"/>
</dbReference>
<gene>
    <name evidence="3" type="ORF">PDIG_47840</name>
</gene>
<name>K9FQ05_PEND2</name>
<evidence type="ECO:0000259" key="2">
    <source>
        <dbReference type="Pfam" id="PF12766"/>
    </source>
</evidence>
<sequence length="375" mass="41088">MSTLSENSRAPWRDLLDSHLKQTPGYEFTVATIGYNAQQRPVPRLRTCGCRGFFPELELHPKGQEAMDQQVEGGGNPPVFESDMISFTTDARMDKLPQLESSGHAIEAVFWLKGLMTQWRIKGSAYAIGNPSEEDAEEKISRTEIRKALRVKGDTDSDLTKWTWEKAVTKYFANHSPVARVSDTEMPNDNPACADCKAKKKRCIHRNLPAKVTKADVPANMPSPSDPTPPPVPTPAPTSAPVTAPGAATRGCRKVAEAKLKETSPALADSSDELSSVPSETEQKPVANKPTKSSRRAKPAAEPQNGALNLPADNLQAASTMSVHRIWARQLQDDLQELERSMEAFTEAHHDTMAAAQAIQRTVEGWIQTWAASGR</sequence>
<dbReference type="GO" id="GO:0010181">
    <property type="term" value="F:FMN binding"/>
    <property type="evidence" value="ECO:0007669"/>
    <property type="project" value="InterPro"/>
</dbReference>